<dbReference type="Proteomes" id="UP001432062">
    <property type="component" value="Chromosome"/>
</dbReference>
<evidence type="ECO:0000313" key="6">
    <source>
        <dbReference type="EMBL" id="WUV49711.1"/>
    </source>
</evidence>
<dbReference type="InterPro" id="IPR029058">
    <property type="entry name" value="AB_hydrolase_fold"/>
</dbReference>
<dbReference type="GO" id="GO:0016787">
    <property type="term" value="F:hydrolase activity"/>
    <property type="evidence" value="ECO:0007669"/>
    <property type="project" value="UniProtKB-KW"/>
</dbReference>
<dbReference type="SUPFAM" id="SSF53474">
    <property type="entry name" value="alpha/beta-Hydrolases"/>
    <property type="match status" value="1"/>
</dbReference>
<feature type="signal peptide" evidence="4">
    <location>
        <begin position="1"/>
        <end position="26"/>
    </location>
</feature>
<feature type="domain" description="Peptidase S33 tripeptidyl aminopeptidase-like C-terminal" evidence="5">
    <location>
        <begin position="413"/>
        <end position="516"/>
    </location>
</feature>
<protein>
    <submittedName>
        <fullName evidence="6">Alpha/beta hydrolase</fullName>
    </submittedName>
</protein>
<comment type="similarity">
    <text evidence="1">Belongs to the peptidase S33 family.</text>
</comment>
<proteinExistence type="inferred from homology"/>
<accession>A0ABZ1Z358</accession>
<keyword evidence="7" id="KW-1185">Reference proteome</keyword>
<dbReference type="PROSITE" id="PS51257">
    <property type="entry name" value="PROKAR_LIPOPROTEIN"/>
    <property type="match status" value="1"/>
</dbReference>
<keyword evidence="3 6" id="KW-0378">Hydrolase</keyword>
<dbReference type="PANTHER" id="PTHR43248">
    <property type="entry name" value="2-SUCCINYL-6-HYDROXY-2,4-CYCLOHEXADIENE-1-CARBOXYLATE SYNTHASE"/>
    <property type="match status" value="1"/>
</dbReference>
<evidence type="ECO:0000256" key="3">
    <source>
        <dbReference type="ARBA" id="ARBA00022801"/>
    </source>
</evidence>
<organism evidence="6 7">
    <name type="scientific">Nocardia vinacea</name>
    <dbReference type="NCBI Taxonomy" id="96468"/>
    <lineage>
        <taxon>Bacteria</taxon>
        <taxon>Bacillati</taxon>
        <taxon>Actinomycetota</taxon>
        <taxon>Actinomycetes</taxon>
        <taxon>Mycobacteriales</taxon>
        <taxon>Nocardiaceae</taxon>
        <taxon>Nocardia</taxon>
    </lineage>
</organism>
<name>A0ABZ1Z358_9NOCA</name>
<dbReference type="Gene3D" id="3.40.50.1820">
    <property type="entry name" value="alpha/beta hydrolase"/>
    <property type="match status" value="2"/>
</dbReference>
<evidence type="ECO:0000256" key="4">
    <source>
        <dbReference type="SAM" id="SignalP"/>
    </source>
</evidence>
<feature type="chain" id="PRO_5045506512" evidence="4">
    <location>
        <begin position="27"/>
        <end position="525"/>
    </location>
</feature>
<evidence type="ECO:0000313" key="7">
    <source>
        <dbReference type="Proteomes" id="UP001432062"/>
    </source>
</evidence>
<gene>
    <name evidence="6" type="ORF">OG563_16810</name>
</gene>
<reference evidence="6" key="1">
    <citation type="submission" date="2022-10" db="EMBL/GenBank/DDBJ databases">
        <title>The complete genomes of actinobacterial strains from the NBC collection.</title>
        <authorList>
            <person name="Joergensen T.S."/>
            <person name="Alvarez Arevalo M."/>
            <person name="Sterndorff E.B."/>
            <person name="Faurdal D."/>
            <person name="Vuksanovic O."/>
            <person name="Mourched A.-S."/>
            <person name="Charusanti P."/>
            <person name="Shaw S."/>
            <person name="Blin K."/>
            <person name="Weber T."/>
        </authorList>
    </citation>
    <scope>NUCLEOTIDE SEQUENCE</scope>
    <source>
        <strain evidence="6">NBC_01482</strain>
    </source>
</reference>
<dbReference type="InterPro" id="IPR051601">
    <property type="entry name" value="Serine_prot/Carboxylest_S33"/>
</dbReference>
<keyword evidence="2 4" id="KW-0732">Signal</keyword>
<dbReference type="RefSeq" id="WP_329414306.1">
    <property type="nucleotide sequence ID" value="NZ_CP109441.1"/>
</dbReference>
<evidence type="ECO:0000259" key="5">
    <source>
        <dbReference type="Pfam" id="PF08386"/>
    </source>
</evidence>
<dbReference type="InterPro" id="IPR013595">
    <property type="entry name" value="Pept_S33_TAP-like_C"/>
</dbReference>
<dbReference type="PANTHER" id="PTHR43248:SF29">
    <property type="entry name" value="TRIPEPTIDYL AMINOPEPTIDASE"/>
    <property type="match status" value="1"/>
</dbReference>
<evidence type="ECO:0000256" key="2">
    <source>
        <dbReference type="ARBA" id="ARBA00022729"/>
    </source>
</evidence>
<dbReference type="Pfam" id="PF08386">
    <property type="entry name" value="Abhydrolase_4"/>
    <property type="match status" value="1"/>
</dbReference>
<sequence length="525" mass="56236">MRGWKIVGLALAAVLVPSLVSCSRHSAAVSQVAELVAQSDAAPTPKLDWAQCPETELSKYQCATAAVPIDYAQPNGATLSLAVIKQPAADADRRIGTLFSAVGGPGGSGFKWASHGELSTGEVARRFDVITFDQRGIGRSGQVRCFANSEEQQRFWSGILLPPTTAEQEAAAARSARELAASCAAHSPELLPHLTTVDAARDLDLLRRAAGETTMTYTGGSYASYLGEVYGALFGDRVRALQLGSMIDPDAYTNDSRAQIADSAAGTEEVLAEFLRLCAEAGQPRCVFAGPTKTDAAALRTRNDAVLDRLRQGPIVVGQGAHTRAVTLTEVLPAHATMLYDAKEGWPALAELLTELERGPAGNPDVVQQILDAGGFTEDFLDAFTAITCADNRFGREPEQWPAMADELASAAPHYGAMWLYLRQACGAWPEFARGYSQRITGPWILRSDKPALLFNNRFDPVTPLTAARRAQQEMVNARLVVIEGGYGHLVVSDCAGRLQEHYLVDLQLPAPGATCKPDRAPFAD</sequence>
<evidence type="ECO:0000256" key="1">
    <source>
        <dbReference type="ARBA" id="ARBA00010088"/>
    </source>
</evidence>
<dbReference type="EMBL" id="CP109441">
    <property type="protein sequence ID" value="WUV49711.1"/>
    <property type="molecule type" value="Genomic_DNA"/>
</dbReference>